<dbReference type="InterPro" id="IPR021139">
    <property type="entry name" value="NYN"/>
</dbReference>
<dbReference type="PROSITE" id="PS51644">
    <property type="entry name" value="HTH_OST"/>
    <property type="match status" value="1"/>
</dbReference>
<name>A0A7X6RNZ4_9ACTN</name>
<sequence>MDLLYTGRFDGFCIVSSDSDFTRLAARTRESGLTVYGFGEHKTPKPFVAACDKFIRIENLRTAVDVEPTTVGADTGPVPTAQLKGDTALVLLLRQAVEASSDEDGWANLARVGHLITKQRPDFDARTYGYGKLSDLFAATTLFDLERRTPGGSRATAVLYALDKRRLTPGA</sequence>
<dbReference type="AlphaFoldDB" id="A0A7X6RNZ4"/>
<keyword evidence="3" id="KW-1185">Reference proteome</keyword>
<accession>A0A7X6RNZ4</accession>
<proteinExistence type="predicted"/>
<dbReference type="Pfam" id="PF01936">
    <property type="entry name" value="NYN"/>
    <property type="match status" value="1"/>
</dbReference>
<evidence type="ECO:0000259" key="1">
    <source>
        <dbReference type="PROSITE" id="PS51644"/>
    </source>
</evidence>
<dbReference type="Gene3D" id="3.40.50.1010">
    <property type="entry name" value="5'-nuclease"/>
    <property type="match status" value="1"/>
</dbReference>
<organism evidence="2 3">
    <name type="scientific">Nocardiopsis alborubida</name>
    <dbReference type="NCBI Taxonomy" id="146802"/>
    <lineage>
        <taxon>Bacteria</taxon>
        <taxon>Bacillati</taxon>
        <taxon>Actinomycetota</taxon>
        <taxon>Actinomycetes</taxon>
        <taxon>Streptosporangiales</taxon>
        <taxon>Nocardiopsidaceae</taxon>
        <taxon>Nocardiopsis</taxon>
    </lineage>
</organism>
<dbReference type="Gene3D" id="3.30.420.610">
    <property type="entry name" value="LOTUS domain-like"/>
    <property type="match status" value="1"/>
</dbReference>
<feature type="domain" description="HTH OST-type" evidence="1">
    <location>
        <begin position="85"/>
        <end position="163"/>
    </location>
</feature>
<reference evidence="2 3" key="1">
    <citation type="submission" date="2020-04" db="EMBL/GenBank/DDBJ databases">
        <title>MicrobeNet Type strains.</title>
        <authorList>
            <person name="Nicholson A.C."/>
        </authorList>
    </citation>
    <scope>NUCLEOTIDE SEQUENCE [LARGE SCALE GENOMIC DNA]</scope>
    <source>
        <strain evidence="2 3">ATCC 23612</strain>
    </source>
</reference>
<evidence type="ECO:0000313" key="3">
    <source>
        <dbReference type="Proteomes" id="UP000553209"/>
    </source>
</evidence>
<dbReference type="InterPro" id="IPR041966">
    <property type="entry name" value="LOTUS-like"/>
</dbReference>
<dbReference type="InterPro" id="IPR025605">
    <property type="entry name" value="OST-HTH/LOTUS_dom"/>
</dbReference>
<dbReference type="PANTHER" id="PTHR35811">
    <property type="entry name" value="SLR1870 PROTEIN"/>
    <property type="match status" value="1"/>
</dbReference>
<dbReference type="PANTHER" id="PTHR35811:SF1">
    <property type="entry name" value="HTH OST-TYPE DOMAIN-CONTAINING PROTEIN"/>
    <property type="match status" value="1"/>
</dbReference>
<protein>
    <submittedName>
        <fullName evidence="2">NYN domain-containing protein</fullName>
    </submittedName>
</protein>
<dbReference type="RefSeq" id="WP_082768573.1">
    <property type="nucleotide sequence ID" value="NZ_JAAXPG010000003.1"/>
</dbReference>
<dbReference type="Pfam" id="PF12872">
    <property type="entry name" value="OST-HTH"/>
    <property type="match status" value="1"/>
</dbReference>
<dbReference type="EMBL" id="JAAXPG010000003">
    <property type="protein sequence ID" value="NKY97058.1"/>
    <property type="molecule type" value="Genomic_DNA"/>
</dbReference>
<dbReference type="Proteomes" id="UP000553209">
    <property type="component" value="Unassembled WGS sequence"/>
</dbReference>
<dbReference type="GO" id="GO:0004540">
    <property type="term" value="F:RNA nuclease activity"/>
    <property type="evidence" value="ECO:0007669"/>
    <property type="project" value="InterPro"/>
</dbReference>
<gene>
    <name evidence="2" type="ORF">HGB44_05120</name>
</gene>
<evidence type="ECO:0000313" key="2">
    <source>
        <dbReference type="EMBL" id="NKY97058.1"/>
    </source>
</evidence>
<comment type="caution">
    <text evidence="2">The sequence shown here is derived from an EMBL/GenBank/DDBJ whole genome shotgun (WGS) entry which is preliminary data.</text>
</comment>
<dbReference type="CDD" id="cd10146">
    <property type="entry name" value="LabA_like_C"/>
    <property type="match status" value="1"/>
</dbReference>